<keyword evidence="4" id="KW-0479">Metal-binding</keyword>
<dbReference type="GO" id="GO:0017061">
    <property type="term" value="F:S-methyl-5-thioadenosine phosphorylase activity"/>
    <property type="evidence" value="ECO:0007669"/>
    <property type="project" value="UniProtKB-EC"/>
</dbReference>
<dbReference type="Proteomes" id="UP000176645">
    <property type="component" value="Unassembled WGS sequence"/>
</dbReference>
<dbReference type="InterPro" id="IPR011324">
    <property type="entry name" value="Cytotoxic_necrot_fac-like_cat"/>
</dbReference>
<dbReference type="InterPro" id="IPR038371">
    <property type="entry name" value="Cu_polyphenol_OxRdtase_sf"/>
</dbReference>
<evidence type="ECO:0000256" key="8">
    <source>
        <dbReference type="ARBA" id="ARBA00048968"/>
    </source>
</evidence>
<accession>A0A1G1WFN4</accession>
<evidence type="ECO:0000256" key="2">
    <source>
        <dbReference type="ARBA" id="ARBA00007353"/>
    </source>
</evidence>
<evidence type="ECO:0000256" key="7">
    <source>
        <dbReference type="ARBA" id="ARBA00047989"/>
    </source>
</evidence>
<keyword evidence="3" id="KW-0808">Transferase</keyword>
<sequence length="246" mass="27208">MLRKTNKGFYTLATLSNFKNLVHGFSTKDFGDVRFKIAGTKKSREKLAKVLNIESEFVGVAQKHGNKVMRVDERDLGKIIAGADGLVTNKPGVNLMIRVADCLPILVYDPKNQVVGAAHAGWRGTVAGVAKNLIKKFVTDFKSDPGKLLVGFGPCIEFCHYDVTQERALKIRRAGLGESLLTSIAGKIFFDLKRANKEQLLSEGILSKNIDASIKNCTFENTDFYSWRREKPNLSGNFAAIIGLKR</sequence>
<evidence type="ECO:0000313" key="11">
    <source>
        <dbReference type="EMBL" id="OGY26505.1"/>
    </source>
</evidence>
<evidence type="ECO:0000256" key="1">
    <source>
        <dbReference type="ARBA" id="ARBA00000553"/>
    </source>
</evidence>
<reference evidence="11 12" key="1">
    <citation type="journal article" date="2016" name="Nat. Commun.">
        <title>Thousands of microbial genomes shed light on interconnected biogeochemical processes in an aquifer system.</title>
        <authorList>
            <person name="Anantharaman K."/>
            <person name="Brown C.T."/>
            <person name="Hug L.A."/>
            <person name="Sharon I."/>
            <person name="Castelle C.J."/>
            <person name="Probst A.J."/>
            <person name="Thomas B.C."/>
            <person name="Singh A."/>
            <person name="Wilkins M.J."/>
            <person name="Karaoz U."/>
            <person name="Brodie E.L."/>
            <person name="Williams K.H."/>
            <person name="Hubbard S.S."/>
            <person name="Banfield J.F."/>
        </authorList>
    </citation>
    <scope>NUCLEOTIDE SEQUENCE [LARGE SCALE GENOMIC DNA]</scope>
</reference>
<evidence type="ECO:0000256" key="5">
    <source>
        <dbReference type="ARBA" id="ARBA00022801"/>
    </source>
</evidence>
<organism evidence="11 12">
    <name type="scientific">Candidatus Woykebacteria bacterium RBG_19FT_COMBO_43_10</name>
    <dbReference type="NCBI Taxonomy" id="1802598"/>
    <lineage>
        <taxon>Bacteria</taxon>
        <taxon>Candidatus Woykeibacteriota</taxon>
    </lineage>
</organism>
<dbReference type="InterPro" id="IPR003730">
    <property type="entry name" value="Cu_polyphenol_OxRdtase"/>
</dbReference>
<dbReference type="Gene3D" id="3.60.140.10">
    <property type="entry name" value="CNF1/YfiH-like putative cysteine hydrolases"/>
    <property type="match status" value="1"/>
</dbReference>
<dbReference type="GO" id="GO:0016787">
    <property type="term" value="F:hydrolase activity"/>
    <property type="evidence" value="ECO:0007669"/>
    <property type="project" value="UniProtKB-KW"/>
</dbReference>
<evidence type="ECO:0000256" key="4">
    <source>
        <dbReference type="ARBA" id="ARBA00022723"/>
    </source>
</evidence>
<comment type="similarity">
    <text evidence="2 10">Belongs to the purine nucleoside phosphorylase YfiH/LACC1 family.</text>
</comment>
<dbReference type="PANTHER" id="PTHR30616">
    <property type="entry name" value="UNCHARACTERIZED PROTEIN YFIH"/>
    <property type="match status" value="1"/>
</dbReference>
<comment type="catalytic activity">
    <reaction evidence="1">
        <text>inosine + phosphate = alpha-D-ribose 1-phosphate + hypoxanthine</text>
        <dbReference type="Rhea" id="RHEA:27646"/>
        <dbReference type="ChEBI" id="CHEBI:17368"/>
        <dbReference type="ChEBI" id="CHEBI:17596"/>
        <dbReference type="ChEBI" id="CHEBI:43474"/>
        <dbReference type="ChEBI" id="CHEBI:57720"/>
        <dbReference type="EC" id="2.4.2.1"/>
    </reaction>
    <physiologicalReaction direction="left-to-right" evidence="1">
        <dbReference type="Rhea" id="RHEA:27647"/>
    </physiologicalReaction>
</comment>
<gene>
    <name evidence="11" type="ORF">A2Z42_02815</name>
</gene>
<dbReference type="PANTHER" id="PTHR30616:SF2">
    <property type="entry name" value="PURINE NUCLEOSIDE PHOSPHORYLASE LACC1"/>
    <property type="match status" value="1"/>
</dbReference>
<dbReference type="SUPFAM" id="SSF64438">
    <property type="entry name" value="CNF1/YfiH-like putative cysteine hydrolases"/>
    <property type="match status" value="1"/>
</dbReference>
<dbReference type="GO" id="GO:0005507">
    <property type="term" value="F:copper ion binding"/>
    <property type="evidence" value="ECO:0007669"/>
    <property type="project" value="TreeGrafter"/>
</dbReference>
<name>A0A1G1WFN4_9BACT</name>
<evidence type="ECO:0000313" key="12">
    <source>
        <dbReference type="Proteomes" id="UP000176645"/>
    </source>
</evidence>
<proteinExistence type="inferred from homology"/>
<dbReference type="CDD" id="cd16833">
    <property type="entry name" value="YfiH"/>
    <property type="match status" value="1"/>
</dbReference>
<dbReference type="AlphaFoldDB" id="A0A1G1WFN4"/>
<dbReference type="EMBL" id="MHCU01000068">
    <property type="protein sequence ID" value="OGY26505.1"/>
    <property type="molecule type" value="Genomic_DNA"/>
</dbReference>
<dbReference type="Pfam" id="PF02578">
    <property type="entry name" value="Cu-oxidase_4"/>
    <property type="match status" value="1"/>
</dbReference>
<comment type="catalytic activity">
    <reaction evidence="9">
        <text>S-methyl-5'-thioadenosine + phosphate = 5-(methylsulfanyl)-alpha-D-ribose 1-phosphate + adenine</text>
        <dbReference type="Rhea" id="RHEA:11852"/>
        <dbReference type="ChEBI" id="CHEBI:16708"/>
        <dbReference type="ChEBI" id="CHEBI:17509"/>
        <dbReference type="ChEBI" id="CHEBI:43474"/>
        <dbReference type="ChEBI" id="CHEBI:58533"/>
        <dbReference type="EC" id="2.4.2.28"/>
    </reaction>
    <physiologicalReaction direction="left-to-right" evidence="9">
        <dbReference type="Rhea" id="RHEA:11853"/>
    </physiologicalReaction>
</comment>
<evidence type="ECO:0000256" key="3">
    <source>
        <dbReference type="ARBA" id="ARBA00022679"/>
    </source>
</evidence>
<comment type="catalytic activity">
    <reaction evidence="8">
        <text>adenosine + phosphate = alpha-D-ribose 1-phosphate + adenine</text>
        <dbReference type="Rhea" id="RHEA:27642"/>
        <dbReference type="ChEBI" id="CHEBI:16335"/>
        <dbReference type="ChEBI" id="CHEBI:16708"/>
        <dbReference type="ChEBI" id="CHEBI:43474"/>
        <dbReference type="ChEBI" id="CHEBI:57720"/>
        <dbReference type="EC" id="2.4.2.1"/>
    </reaction>
    <physiologicalReaction direction="left-to-right" evidence="8">
        <dbReference type="Rhea" id="RHEA:27643"/>
    </physiologicalReaction>
</comment>
<evidence type="ECO:0000256" key="9">
    <source>
        <dbReference type="ARBA" id="ARBA00049893"/>
    </source>
</evidence>
<protein>
    <recommendedName>
        <fullName evidence="10">Purine nucleoside phosphorylase</fullName>
    </recommendedName>
</protein>
<dbReference type="NCBIfam" id="TIGR00726">
    <property type="entry name" value="peptidoglycan editing factor PgeF"/>
    <property type="match status" value="1"/>
</dbReference>
<evidence type="ECO:0000256" key="6">
    <source>
        <dbReference type="ARBA" id="ARBA00022833"/>
    </source>
</evidence>
<comment type="caution">
    <text evidence="11">The sequence shown here is derived from an EMBL/GenBank/DDBJ whole genome shotgun (WGS) entry which is preliminary data.</text>
</comment>
<keyword evidence="6" id="KW-0862">Zinc</keyword>
<keyword evidence="5" id="KW-0378">Hydrolase</keyword>
<comment type="catalytic activity">
    <reaction evidence="7">
        <text>adenosine + H2O + H(+) = inosine + NH4(+)</text>
        <dbReference type="Rhea" id="RHEA:24408"/>
        <dbReference type="ChEBI" id="CHEBI:15377"/>
        <dbReference type="ChEBI" id="CHEBI:15378"/>
        <dbReference type="ChEBI" id="CHEBI:16335"/>
        <dbReference type="ChEBI" id="CHEBI:17596"/>
        <dbReference type="ChEBI" id="CHEBI:28938"/>
        <dbReference type="EC" id="3.5.4.4"/>
    </reaction>
    <physiologicalReaction direction="left-to-right" evidence="7">
        <dbReference type="Rhea" id="RHEA:24409"/>
    </physiologicalReaction>
</comment>
<evidence type="ECO:0000256" key="10">
    <source>
        <dbReference type="RuleBase" id="RU361274"/>
    </source>
</evidence>